<dbReference type="AlphaFoldDB" id="A0A1I3HZM1"/>
<dbReference type="RefSeq" id="WP_074929811.1">
    <property type="nucleotide sequence ID" value="NZ_FORI01000001.1"/>
</dbReference>
<protein>
    <recommendedName>
        <fullName evidence="3">AAA domain-containing protein</fullName>
    </recommendedName>
</protein>
<reference evidence="2" key="1">
    <citation type="submission" date="2016-10" db="EMBL/GenBank/DDBJ databases">
        <authorList>
            <person name="Varghese N."/>
            <person name="Submissions S."/>
        </authorList>
    </citation>
    <scope>NUCLEOTIDE SEQUENCE [LARGE SCALE GENOMIC DNA]</scope>
    <source>
        <strain evidence="2">XBD1002</strain>
    </source>
</reference>
<organism evidence="1 2">
    <name type="scientific">Treponema bryantii</name>
    <dbReference type="NCBI Taxonomy" id="163"/>
    <lineage>
        <taxon>Bacteria</taxon>
        <taxon>Pseudomonadati</taxon>
        <taxon>Spirochaetota</taxon>
        <taxon>Spirochaetia</taxon>
        <taxon>Spirochaetales</taxon>
        <taxon>Treponemataceae</taxon>
        <taxon>Treponema</taxon>
    </lineage>
</organism>
<dbReference type="InterPro" id="IPR027417">
    <property type="entry name" value="P-loop_NTPase"/>
</dbReference>
<dbReference type="Gene3D" id="3.40.50.300">
    <property type="entry name" value="P-loop containing nucleotide triphosphate hydrolases"/>
    <property type="match status" value="1"/>
</dbReference>
<proteinExistence type="predicted"/>
<sequence>MIILIGGSSHVGKTLIAQKLLERIHFPYVSLDHLKMGFIRSGRTELTVEDDYKMRYFLWPFVAEMIKTAIENDQNMILEGCYIPGEWKESFTPEYLSKIYCTFITMDEAYLRANFDKVAGKASVIEKRLDDNPDLERLIICSQEFKKDCEKFDIPNLEITAGTTYDADAFADRIMTEAGLSQDDQACGTCESDMEWL</sequence>
<evidence type="ECO:0000313" key="1">
    <source>
        <dbReference type="EMBL" id="SFI41082.1"/>
    </source>
</evidence>
<name>A0A1I3HZM1_9SPIR</name>
<keyword evidence="2" id="KW-1185">Reference proteome</keyword>
<accession>A0A1I3HZM1</accession>
<dbReference type="EMBL" id="FORI01000001">
    <property type="protein sequence ID" value="SFI41082.1"/>
    <property type="molecule type" value="Genomic_DNA"/>
</dbReference>
<dbReference type="SUPFAM" id="SSF52540">
    <property type="entry name" value="P-loop containing nucleoside triphosphate hydrolases"/>
    <property type="match status" value="1"/>
</dbReference>
<dbReference type="Proteomes" id="UP000182737">
    <property type="component" value="Unassembled WGS sequence"/>
</dbReference>
<gene>
    <name evidence="1" type="ORF">SAMN04487775_101198</name>
</gene>
<evidence type="ECO:0000313" key="2">
    <source>
        <dbReference type="Proteomes" id="UP000182737"/>
    </source>
</evidence>
<evidence type="ECO:0008006" key="3">
    <source>
        <dbReference type="Google" id="ProtNLM"/>
    </source>
</evidence>